<keyword evidence="3" id="KW-0813">Transport</keyword>
<evidence type="ECO:0000256" key="1">
    <source>
        <dbReference type="ARBA" id="ARBA00004651"/>
    </source>
</evidence>
<feature type="transmembrane region" description="Helical" evidence="14">
    <location>
        <begin position="95"/>
        <end position="114"/>
    </location>
</feature>
<evidence type="ECO:0000256" key="8">
    <source>
        <dbReference type="ARBA" id="ARBA00023053"/>
    </source>
</evidence>
<keyword evidence="6" id="KW-0769">Symport</keyword>
<dbReference type="InterPro" id="IPR038377">
    <property type="entry name" value="Na/Glc_symporter_sf"/>
</dbReference>
<gene>
    <name evidence="15" type="ORF">RYX45_20275</name>
</gene>
<dbReference type="Gene3D" id="1.20.1730.10">
    <property type="entry name" value="Sodium/glucose cotransporter"/>
    <property type="match status" value="1"/>
</dbReference>
<evidence type="ECO:0000256" key="3">
    <source>
        <dbReference type="ARBA" id="ARBA00022448"/>
    </source>
</evidence>
<keyword evidence="5 14" id="KW-0812">Transmembrane</keyword>
<evidence type="ECO:0000256" key="13">
    <source>
        <dbReference type="RuleBase" id="RU362091"/>
    </source>
</evidence>
<evidence type="ECO:0000256" key="12">
    <source>
        <dbReference type="ARBA" id="ARBA00033708"/>
    </source>
</evidence>
<evidence type="ECO:0000256" key="5">
    <source>
        <dbReference type="ARBA" id="ARBA00022692"/>
    </source>
</evidence>
<keyword evidence="8" id="KW-0915">Sodium</keyword>
<comment type="similarity">
    <text evidence="2 13">Belongs to the sodium:solute symporter (SSF) (TC 2.A.21) family.</text>
</comment>
<feature type="non-terminal residue" evidence="15">
    <location>
        <position position="130"/>
    </location>
</feature>
<dbReference type="PROSITE" id="PS50283">
    <property type="entry name" value="NA_SOLUT_SYMP_3"/>
    <property type="match status" value="1"/>
</dbReference>
<feature type="non-terminal residue" evidence="15">
    <location>
        <position position="1"/>
    </location>
</feature>
<comment type="catalytic activity">
    <reaction evidence="12">
        <text>L-proline(in) + Na(+)(in) = L-proline(out) + Na(+)(out)</text>
        <dbReference type="Rhea" id="RHEA:28967"/>
        <dbReference type="ChEBI" id="CHEBI:29101"/>
        <dbReference type="ChEBI" id="CHEBI:60039"/>
    </reaction>
</comment>
<reference evidence="15" key="1">
    <citation type="submission" date="2023-10" db="EMBL/GenBank/DDBJ databases">
        <title>Screening of Alkalihalophilus pseudofirmusBZ-TG-HK211 and Its Alleviation of Salt Stress on Rapeseed Growth.</title>
        <authorList>
            <person name="Zhao B."/>
            <person name="Guo T."/>
        </authorList>
    </citation>
    <scope>NUCLEOTIDE SEQUENCE</scope>
    <source>
        <strain evidence="15">BZ-TG-HK211</strain>
    </source>
</reference>
<dbReference type="AlphaFoldDB" id="A0AAJ2U4W3"/>
<name>A0AAJ2U4W3_ALKPS</name>
<protein>
    <submittedName>
        <fullName evidence="15">Sodium:solute symporter family protein</fullName>
    </submittedName>
</protein>
<keyword evidence="7 14" id="KW-1133">Transmembrane helix</keyword>
<proteinExistence type="inferred from homology"/>
<keyword evidence="11" id="KW-0739">Sodium transport</keyword>
<dbReference type="GO" id="GO:0006814">
    <property type="term" value="P:sodium ion transport"/>
    <property type="evidence" value="ECO:0007669"/>
    <property type="project" value="UniProtKB-KW"/>
</dbReference>
<evidence type="ECO:0000256" key="7">
    <source>
        <dbReference type="ARBA" id="ARBA00022989"/>
    </source>
</evidence>
<evidence type="ECO:0000256" key="4">
    <source>
        <dbReference type="ARBA" id="ARBA00022475"/>
    </source>
</evidence>
<organism evidence="15 16">
    <name type="scientific">Alkalihalophilus pseudofirmus</name>
    <name type="common">Bacillus pseudofirmus</name>
    <dbReference type="NCBI Taxonomy" id="79885"/>
    <lineage>
        <taxon>Bacteria</taxon>
        <taxon>Bacillati</taxon>
        <taxon>Bacillota</taxon>
        <taxon>Bacilli</taxon>
        <taxon>Bacillales</taxon>
        <taxon>Bacillaceae</taxon>
        <taxon>Alkalihalophilus</taxon>
    </lineage>
</organism>
<comment type="subcellular location">
    <subcellularLocation>
        <location evidence="1">Cell membrane</location>
        <topology evidence="1">Multi-pass membrane protein</topology>
    </subcellularLocation>
</comment>
<evidence type="ECO:0000313" key="16">
    <source>
        <dbReference type="Proteomes" id="UP001285636"/>
    </source>
</evidence>
<dbReference type="Pfam" id="PF00474">
    <property type="entry name" value="SSF"/>
    <property type="match status" value="1"/>
</dbReference>
<dbReference type="EMBL" id="JAWJAY010000126">
    <property type="protein sequence ID" value="MDV2887520.1"/>
    <property type="molecule type" value="Genomic_DNA"/>
</dbReference>
<keyword evidence="4" id="KW-1003">Cell membrane</keyword>
<dbReference type="Proteomes" id="UP001285636">
    <property type="component" value="Unassembled WGS sequence"/>
</dbReference>
<evidence type="ECO:0000256" key="9">
    <source>
        <dbReference type="ARBA" id="ARBA00023065"/>
    </source>
</evidence>
<dbReference type="InterPro" id="IPR050277">
    <property type="entry name" value="Sodium:Solute_Symporter"/>
</dbReference>
<sequence>FKATSNSSEAFFTADRGVNPFVLLATTAISVFSALAFYGVPAAIYREGIGYFSNTGGMIAGLLFVIIGYRLWILGKEYGFLTPVDYLRSRYYSEGFGILVATVLILFIVPYVAMQLIAIGDAASVTTNGM</sequence>
<evidence type="ECO:0000313" key="15">
    <source>
        <dbReference type="EMBL" id="MDV2887520.1"/>
    </source>
</evidence>
<feature type="transmembrane region" description="Helical" evidence="14">
    <location>
        <begin position="57"/>
        <end position="75"/>
    </location>
</feature>
<accession>A0AAJ2U4W3</accession>
<keyword evidence="10 14" id="KW-0472">Membrane</keyword>
<dbReference type="PANTHER" id="PTHR48086">
    <property type="entry name" value="SODIUM/PROLINE SYMPORTER-RELATED"/>
    <property type="match status" value="1"/>
</dbReference>
<dbReference type="GO" id="GO:0015293">
    <property type="term" value="F:symporter activity"/>
    <property type="evidence" value="ECO:0007669"/>
    <property type="project" value="UniProtKB-KW"/>
</dbReference>
<evidence type="ECO:0000256" key="11">
    <source>
        <dbReference type="ARBA" id="ARBA00023201"/>
    </source>
</evidence>
<dbReference type="PANTHER" id="PTHR48086:SF3">
    <property type="entry name" value="SODIUM_PROLINE SYMPORTER"/>
    <property type="match status" value="1"/>
</dbReference>
<feature type="transmembrane region" description="Helical" evidence="14">
    <location>
        <begin position="20"/>
        <end position="45"/>
    </location>
</feature>
<evidence type="ECO:0000256" key="14">
    <source>
        <dbReference type="SAM" id="Phobius"/>
    </source>
</evidence>
<evidence type="ECO:0000256" key="6">
    <source>
        <dbReference type="ARBA" id="ARBA00022847"/>
    </source>
</evidence>
<comment type="caution">
    <text evidence="15">The sequence shown here is derived from an EMBL/GenBank/DDBJ whole genome shotgun (WGS) entry which is preliminary data.</text>
</comment>
<keyword evidence="9" id="KW-0406">Ion transport</keyword>
<evidence type="ECO:0000256" key="2">
    <source>
        <dbReference type="ARBA" id="ARBA00006434"/>
    </source>
</evidence>
<evidence type="ECO:0000256" key="10">
    <source>
        <dbReference type="ARBA" id="ARBA00023136"/>
    </source>
</evidence>
<dbReference type="InterPro" id="IPR001734">
    <property type="entry name" value="Na/solute_symporter"/>
</dbReference>
<dbReference type="GO" id="GO:0005886">
    <property type="term" value="C:plasma membrane"/>
    <property type="evidence" value="ECO:0007669"/>
    <property type="project" value="UniProtKB-SubCell"/>
</dbReference>